<dbReference type="FunFam" id="1.10.287.950:FF:000001">
    <property type="entry name" value="Methyl-accepting chemotaxis sensory transducer"/>
    <property type="match status" value="1"/>
</dbReference>
<protein>
    <submittedName>
        <fullName evidence="10">PAS domain S-box protein</fullName>
    </submittedName>
</protein>
<evidence type="ECO:0000259" key="8">
    <source>
        <dbReference type="PROSITE" id="PS50113"/>
    </source>
</evidence>
<dbReference type="PROSITE" id="PS50111">
    <property type="entry name" value="CHEMOTAXIS_TRANSDUC_2"/>
    <property type="match status" value="1"/>
</dbReference>
<dbReference type="InterPro" id="IPR013655">
    <property type="entry name" value="PAS_fold_3"/>
</dbReference>
<dbReference type="SMART" id="SM00283">
    <property type="entry name" value="MA"/>
    <property type="match status" value="1"/>
</dbReference>
<evidence type="ECO:0000313" key="10">
    <source>
        <dbReference type="EMBL" id="QOL81432.1"/>
    </source>
</evidence>
<keyword evidence="4" id="KW-0807">Transducer</keyword>
<dbReference type="SMART" id="SM00086">
    <property type="entry name" value="PAC"/>
    <property type="match status" value="3"/>
</dbReference>
<dbReference type="Pfam" id="PF00989">
    <property type="entry name" value="PAS"/>
    <property type="match status" value="1"/>
</dbReference>
<dbReference type="CDD" id="cd00130">
    <property type="entry name" value="PAS"/>
    <property type="match status" value="3"/>
</dbReference>
<dbReference type="InterPro" id="IPR000014">
    <property type="entry name" value="PAS"/>
</dbReference>
<dbReference type="Gene3D" id="1.10.287.950">
    <property type="entry name" value="Methyl-accepting chemotaxis protein"/>
    <property type="match status" value="1"/>
</dbReference>
<evidence type="ECO:0000259" key="9">
    <source>
        <dbReference type="PROSITE" id="PS50885"/>
    </source>
</evidence>
<feature type="domain" description="PAC" evidence="8">
    <location>
        <begin position="210"/>
        <end position="262"/>
    </location>
</feature>
<dbReference type="SUPFAM" id="SSF55785">
    <property type="entry name" value="PYP-like sensor domain (PAS domain)"/>
    <property type="match status" value="3"/>
</dbReference>
<dbReference type="PROSITE" id="PS50112">
    <property type="entry name" value="PAS"/>
    <property type="match status" value="3"/>
</dbReference>
<evidence type="ECO:0000256" key="4">
    <source>
        <dbReference type="PROSITE-ProRule" id="PRU00284"/>
    </source>
</evidence>
<dbReference type="GO" id="GO:0007165">
    <property type="term" value="P:signal transduction"/>
    <property type="evidence" value="ECO:0007669"/>
    <property type="project" value="UniProtKB-KW"/>
</dbReference>
<reference evidence="10 11" key="1">
    <citation type="submission" date="2019-10" db="EMBL/GenBank/DDBJ databases">
        <title>Pseudopuniceibacterium sp. HQ09 islated from Antarctica.</title>
        <authorList>
            <person name="Liao L."/>
            <person name="Su S."/>
            <person name="Chen B."/>
            <person name="Yu Y."/>
        </authorList>
    </citation>
    <scope>NUCLEOTIDE SEQUENCE [LARGE SCALE GENOMIC DNA]</scope>
    <source>
        <strain evidence="10 11">HQ09</strain>
    </source>
</reference>
<dbReference type="EMBL" id="CP045201">
    <property type="protein sequence ID" value="QOL81432.1"/>
    <property type="molecule type" value="Genomic_DNA"/>
</dbReference>
<dbReference type="AlphaFoldDB" id="A0A7L9WNG1"/>
<feature type="domain" description="PAS" evidence="7">
    <location>
        <begin position="29"/>
        <end position="63"/>
    </location>
</feature>
<dbReference type="InterPro" id="IPR004090">
    <property type="entry name" value="Chemotax_Me-accpt_rcpt"/>
</dbReference>
<feature type="domain" description="PAS" evidence="7">
    <location>
        <begin position="151"/>
        <end position="191"/>
    </location>
</feature>
<dbReference type="InterPro" id="IPR035965">
    <property type="entry name" value="PAS-like_dom_sf"/>
</dbReference>
<name>A0A7L9WNG1_9RHOB</name>
<feature type="domain" description="HAMP" evidence="9">
    <location>
        <begin position="379"/>
        <end position="424"/>
    </location>
</feature>
<dbReference type="PRINTS" id="PR00260">
    <property type="entry name" value="CHEMTRNSDUCR"/>
</dbReference>
<dbReference type="InterPro" id="IPR013656">
    <property type="entry name" value="PAS_4"/>
</dbReference>
<organism evidence="10 11">
    <name type="scientific">Pseudooceanicola spongiae</name>
    <dbReference type="NCBI Taxonomy" id="2613965"/>
    <lineage>
        <taxon>Bacteria</taxon>
        <taxon>Pseudomonadati</taxon>
        <taxon>Pseudomonadota</taxon>
        <taxon>Alphaproteobacteria</taxon>
        <taxon>Rhodobacterales</taxon>
        <taxon>Paracoccaceae</taxon>
        <taxon>Pseudooceanicola</taxon>
    </lineage>
</organism>
<dbReference type="InterPro" id="IPR001610">
    <property type="entry name" value="PAC"/>
</dbReference>
<evidence type="ECO:0000259" key="6">
    <source>
        <dbReference type="PROSITE" id="PS50111"/>
    </source>
</evidence>
<dbReference type="KEGG" id="pshq:F3W81_11740"/>
<dbReference type="SUPFAM" id="SSF58104">
    <property type="entry name" value="Methyl-accepting chemotaxis protein (MCP) signaling domain"/>
    <property type="match status" value="1"/>
</dbReference>
<comment type="subcellular location">
    <subcellularLocation>
        <location evidence="1">Membrane</location>
    </subcellularLocation>
</comment>
<dbReference type="GO" id="GO:0004888">
    <property type="term" value="F:transmembrane signaling receptor activity"/>
    <property type="evidence" value="ECO:0007669"/>
    <property type="project" value="InterPro"/>
</dbReference>
<dbReference type="PANTHER" id="PTHR43531">
    <property type="entry name" value="PROTEIN ICFG"/>
    <property type="match status" value="1"/>
</dbReference>
<evidence type="ECO:0000256" key="5">
    <source>
        <dbReference type="SAM" id="MobiDB-lite"/>
    </source>
</evidence>
<feature type="domain" description="PAS" evidence="7">
    <location>
        <begin position="273"/>
        <end position="303"/>
    </location>
</feature>
<evidence type="ECO:0000313" key="11">
    <source>
        <dbReference type="Proteomes" id="UP000594118"/>
    </source>
</evidence>
<dbReference type="Proteomes" id="UP000594118">
    <property type="component" value="Chromosome"/>
</dbReference>
<feature type="domain" description="PAC" evidence="8">
    <location>
        <begin position="332"/>
        <end position="384"/>
    </location>
</feature>
<dbReference type="PROSITE" id="PS50113">
    <property type="entry name" value="PAC"/>
    <property type="match status" value="2"/>
</dbReference>
<accession>A0A7L9WNG1</accession>
<sequence>MLKLFSRRPAAATIDSAAEVQAISRSHIIVRYEMDGTIREVNDQFTRVTGYAAEEVVGKPYLMMVREKDHDLTEVRTLWRDMAAGKMINRIVPRLDSDGEEIWFDVTYAPVTNDAGVPDHVLSIAREISSTHFRRRDNRSQVDAIRRTLAVVEFDLEGNILDANELFLTSMGYRLDDLTGKHHRMLLSPEDAAKPEYRTFWERLAKGSSEKGEVRRLDKRGKFRWLDATYETLLDPEGRPFKVVKYAFDITDSKNLAADAASQIEAINRVQAVIEFDTQGNVLSVNKTFCEALGYSADEIRGKHHRMFVTSDFANSPAYEEFWKTLRSGKEHAGNFTRVGKGGKTVYIRASYNPIRNAAGEVVKVVKYAIDTTELQLTVDTMQTGLDRMADGDLSVRLDQNLGEMDAIRQKFNIAVTKVDEAMQAVLERATQVHTETGAIISASNELSKRTETQAATLEETAVALNELAGSVKQAAETATVAQKKADQAKSQTEDSGRIVRNAVSAMEEIEESSSKISSITKVIDDIAFQTNLLALNAGVEAARAGEAGRGFAVVAQEVRALAQRSSEAAKEIASLISESTTQVGKGVTLVGQAGQSITTIDGMVRDIHDSVSQIAISAHEQANGITEMNMAMNQLDQVTQENAAMAEETNAATHNLATGIAEVQEAVSFFNASGPHPRSRSRRAAGRIRATG</sequence>
<keyword evidence="11" id="KW-1185">Reference proteome</keyword>
<dbReference type="GO" id="GO:0016020">
    <property type="term" value="C:membrane"/>
    <property type="evidence" value="ECO:0007669"/>
    <property type="project" value="UniProtKB-SubCell"/>
</dbReference>
<dbReference type="GO" id="GO:0006355">
    <property type="term" value="P:regulation of DNA-templated transcription"/>
    <property type="evidence" value="ECO:0007669"/>
    <property type="project" value="InterPro"/>
</dbReference>
<evidence type="ECO:0000256" key="2">
    <source>
        <dbReference type="ARBA" id="ARBA00022500"/>
    </source>
</evidence>
<evidence type="ECO:0000259" key="7">
    <source>
        <dbReference type="PROSITE" id="PS50112"/>
    </source>
</evidence>
<dbReference type="SMART" id="SM00091">
    <property type="entry name" value="PAS"/>
    <property type="match status" value="3"/>
</dbReference>
<proteinExistence type="inferred from homology"/>
<dbReference type="InterPro" id="IPR003660">
    <property type="entry name" value="HAMP_dom"/>
</dbReference>
<feature type="compositionally biased region" description="Basic residues" evidence="5">
    <location>
        <begin position="678"/>
        <end position="687"/>
    </location>
</feature>
<gene>
    <name evidence="10" type="ORF">F3W81_11740</name>
</gene>
<dbReference type="Pfam" id="PF08448">
    <property type="entry name" value="PAS_4"/>
    <property type="match status" value="1"/>
</dbReference>
<comment type="similarity">
    <text evidence="3">Belongs to the methyl-accepting chemotaxis (MCP) protein family.</text>
</comment>
<dbReference type="InterPro" id="IPR000700">
    <property type="entry name" value="PAS-assoc_C"/>
</dbReference>
<dbReference type="Gene3D" id="3.30.450.20">
    <property type="entry name" value="PAS domain"/>
    <property type="match status" value="3"/>
</dbReference>
<evidence type="ECO:0000256" key="1">
    <source>
        <dbReference type="ARBA" id="ARBA00004370"/>
    </source>
</evidence>
<dbReference type="InterPro" id="IPR051310">
    <property type="entry name" value="MCP_chemotaxis"/>
</dbReference>
<dbReference type="Pfam" id="PF08447">
    <property type="entry name" value="PAS_3"/>
    <property type="match status" value="1"/>
</dbReference>
<dbReference type="GO" id="GO:0006935">
    <property type="term" value="P:chemotaxis"/>
    <property type="evidence" value="ECO:0007669"/>
    <property type="project" value="UniProtKB-KW"/>
</dbReference>
<feature type="region of interest" description="Disordered" evidence="5">
    <location>
        <begin position="672"/>
        <end position="693"/>
    </location>
</feature>
<dbReference type="Pfam" id="PF00015">
    <property type="entry name" value="MCPsignal"/>
    <property type="match status" value="1"/>
</dbReference>
<dbReference type="InterPro" id="IPR004089">
    <property type="entry name" value="MCPsignal_dom"/>
</dbReference>
<dbReference type="InterPro" id="IPR013767">
    <property type="entry name" value="PAS_fold"/>
</dbReference>
<evidence type="ECO:0000256" key="3">
    <source>
        <dbReference type="ARBA" id="ARBA00029447"/>
    </source>
</evidence>
<dbReference type="PROSITE" id="PS50885">
    <property type="entry name" value="HAMP"/>
    <property type="match status" value="1"/>
</dbReference>
<feature type="domain" description="Methyl-accepting transducer" evidence="6">
    <location>
        <begin position="429"/>
        <end position="658"/>
    </location>
</feature>
<dbReference type="NCBIfam" id="TIGR00229">
    <property type="entry name" value="sensory_box"/>
    <property type="match status" value="3"/>
</dbReference>
<dbReference type="PANTHER" id="PTHR43531:SF11">
    <property type="entry name" value="METHYL-ACCEPTING CHEMOTAXIS PROTEIN 3"/>
    <property type="match status" value="1"/>
</dbReference>
<dbReference type="CDD" id="cd11386">
    <property type="entry name" value="MCP_signal"/>
    <property type="match status" value="1"/>
</dbReference>
<dbReference type="RefSeq" id="WP_193079350.1">
    <property type="nucleotide sequence ID" value="NZ_CP045201.1"/>
</dbReference>
<keyword evidence="2" id="KW-0145">Chemotaxis</keyword>